<name>A0A655CJ28_SALET</name>
<organism evidence="1 2">
    <name type="scientific">Salmonella enterica subsp. enterica serovar Bovismorbificans</name>
    <dbReference type="NCBI Taxonomy" id="58097"/>
    <lineage>
        <taxon>Bacteria</taxon>
        <taxon>Pseudomonadati</taxon>
        <taxon>Pseudomonadota</taxon>
        <taxon>Gammaproteobacteria</taxon>
        <taxon>Enterobacterales</taxon>
        <taxon>Enterobacteriaceae</taxon>
        <taxon>Salmonella</taxon>
    </lineage>
</organism>
<reference evidence="1 2" key="1">
    <citation type="submission" date="2015-03" db="EMBL/GenBank/DDBJ databases">
        <authorList>
            <consortium name="Pathogen Informatics"/>
        </authorList>
    </citation>
    <scope>NUCLEOTIDE SEQUENCE [LARGE SCALE GENOMIC DNA]</scope>
    <source>
        <strain evidence="1 2">A1104</strain>
    </source>
</reference>
<sequence length="90" mass="10203">MNDGEARIINGLRNGDRLRIAIDRQQAPLFAQLREDQTRVAAATKCAINIDTIRTNIQPINGFIQQYRSVFKIFHHLIETSPAAAPITFR</sequence>
<evidence type="ECO:0000313" key="2">
    <source>
        <dbReference type="Proteomes" id="UP000041314"/>
    </source>
</evidence>
<dbReference type="AlphaFoldDB" id="A0A655CJ28"/>
<evidence type="ECO:0000313" key="1">
    <source>
        <dbReference type="EMBL" id="CNU14471.1"/>
    </source>
</evidence>
<dbReference type="EMBL" id="CQPA01000012">
    <property type="protein sequence ID" value="CNU14471.1"/>
    <property type="molecule type" value="Genomic_DNA"/>
</dbReference>
<dbReference type="Proteomes" id="UP000041314">
    <property type="component" value="Unassembled WGS sequence"/>
</dbReference>
<protein>
    <submittedName>
        <fullName evidence="1">Uncharacterized protein</fullName>
    </submittedName>
</protein>
<proteinExistence type="predicted"/>
<gene>
    <name evidence="1" type="ORF">ERS008198_02028</name>
</gene>
<accession>A0A655CJ28</accession>